<evidence type="ECO:0000259" key="2">
    <source>
        <dbReference type="Pfam" id="PF26395"/>
    </source>
</evidence>
<dbReference type="RefSeq" id="WP_111903953.1">
    <property type="nucleotide sequence ID" value="NZ_QLNP01000074.1"/>
</dbReference>
<dbReference type="Pfam" id="PF26395">
    <property type="entry name" value="E2-CBASS"/>
    <property type="match status" value="1"/>
</dbReference>
<dbReference type="InterPro" id="IPR058588">
    <property type="entry name" value="E2-CBASS"/>
</dbReference>
<protein>
    <recommendedName>
        <fullName evidence="2">Type II CBASS E2 protein domain-containing protein</fullName>
    </recommendedName>
</protein>
<dbReference type="AlphaFoldDB" id="A0A328HFE9"/>
<feature type="domain" description="Type II CBASS E2 protein" evidence="2">
    <location>
        <begin position="80"/>
        <end position="199"/>
    </location>
</feature>
<name>A0A328HFE9_ARTGO</name>
<dbReference type="OrthoDB" id="4936638at2"/>
<proteinExistence type="predicted"/>
<evidence type="ECO:0000313" key="4">
    <source>
        <dbReference type="Proteomes" id="UP000249166"/>
    </source>
</evidence>
<feature type="region of interest" description="Disordered" evidence="1">
    <location>
        <begin position="33"/>
        <end position="68"/>
    </location>
</feature>
<reference evidence="3 4" key="1">
    <citation type="submission" date="2018-04" db="EMBL/GenBank/DDBJ databases">
        <title>Bacteria isolated from cave deposits of Manipur.</title>
        <authorList>
            <person name="Sahoo D."/>
            <person name="Sarangthem I."/>
            <person name="Nandeibam J."/>
        </authorList>
    </citation>
    <scope>NUCLEOTIDE SEQUENCE [LARGE SCALE GENOMIC DNA]</scope>
    <source>
        <strain evidence="4">mrc11</strain>
    </source>
</reference>
<comment type="caution">
    <text evidence="3">The sequence shown here is derived from an EMBL/GenBank/DDBJ whole genome shotgun (WGS) entry which is preliminary data.</text>
</comment>
<evidence type="ECO:0000256" key="1">
    <source>
        <dbReference type="SAM" id="MobiDB-lite"/>
    </source>
</evidence>
<evidence type="ECO:0000313" key="3">
    <source>
        <dbReference type="EMBL" id="RAM37349.1"/>
    </source>
</evidence>
<dbReference type="Proteomes" id="UP000249166">
    <property type="component" value="Unassembled WGS sequence"/>
</dbReference>
<sequence length="204" mass="22469">MTIAALLRHHGVNVPRWVTIDGQIVFDNVTTTPANSSHPAHGTVTPVANHTFHGGENPPADKGTETSPWWNDAPRFNRHRAAMDKSFPGWVYLAATDDEAPSWGGTIDTGRGKFLVAIYPRRDEGLPRITVLGPKLGVNAGRRWIPSPHLYLNGTLCVAAAEDWNPREHTVATAASWAAHWLAAYTEWRMTRRWPVEGSQGIAV</sequence>
<organism evidence="3 4">
    <name type="scientific">Arthrobacter globiformis</name>
    <dbReference type="NCBI Taxonomy" id="1665"/>
    <lineage>
        <taxon>Bacteria</taxon>
        <taxon>Bacillati</taxon>
        <taxon>Actinomycetota</taxon>
        <taxon>Actinomycetes</taxon>
        <taxon>Micrococcales</taxon>
        <taxon>Micrococcaceae</taxon>
        <taxon>Arthrobacter</taxon>
    </lineage>
</organism>
<accession>A0A328HFE9</accession>
<gene>
    <name evidence="3" type="ORF">DBZ45_11105</name>
</gene>
<dbReference type="EMBL" id="QLNP01000074">
    <property type="protein sequence ID" value="RAM37349.1"/>
    <property type="molecule type" value="Genomic_DNA"/>
</dbReference>